<accession>A0A6G9RKX8</accession>
<dbReference type="GO" id="GO:0019346">
    <property type="term" value="P:transsulfuration"/>
    <property type="evidence" value="ECO:0007669"/>
    <property type="project" value="InterPro"/>
</dbReference>
<dbReference type="InterPro" id="IPR054542">
    <property type="entry name" value="Cys_met_metab_PP"/>
</dbReference>
<dbReference type="InterPro" id="IPR000277">
    <property type="entry name" value="Cys/Met-Metab_PyrdxlP-dep_enz"/>
</dbReference>
<dbReference type="PANTHER" id="PTHR11808:SF80">
    <property type="entry name" value="CYSTATHIONINE GAMMA-LYASE"/>
    <property type="match status" value="1"/>
</dbReference>
<dbReference type="GO" id="GO:0016846">
    <property type="term" value="F:carbon-sulfur lyase activity"/>
    <property type="evidence" value="ECO:0007669"/>
    <property type="project" value="TreeGrafter"/>
</dbReference>
<dbReference type="EMBL" id="CP050321">
    <property type="protein sequence ID" value="QIR26589.1"/>
    <property type="molecule type" value="Genomic_DNA"/>
</dbReference>
<feature type="modified residue" description="N6-(pyridoxal phosphate)lysine" evidence="3">
    <location>
        <position position="219"/>
    </location>
</feature>
<evidence type="ECO:0000313" key="6">
    <source>
        <dbReference type="Proteomes" id="UP000503580"/>
    </source>
</evidence>
<dbReference type="PROSITE" id="PS00868">
    <property type="entry name" value="CYS_MET_METAB_PP"/>
    <property type="match status" value="1"/>
</dbReference>
<evidence type="ECO:0000313" key="5">
    <source>
        <dbReference type="EMBL" id="QIR26589.1"/>
    </source>
</evidence>
<dbReference type="FunFam" id="3.40.640.10:FF:000046">
    <property type="entry name" value="Cystathionine gamma-lyase"/>
    <property type="match status" value="1"/>
</dbReference>
<name>A0A6G9RKX8_9ENTR</name>
<keyword evidence="2 3" id="KW-0663">Pyridoxal phosphate</keyword>
<keyword evidence="5" id="KW-0808">Transferase</keyword>
<evidence type="ECO:0000256" key="4">
    <source>
        <dbReference type="RuleBase" id="RU362118"/>
    </source>
</evidence>
<comment type="similarity">
    <text evidence="4">Belongs to the trans-sulfuration enzymes family.</text>
</comment>
<proteinExistence type="inferred from homology"/>
<gene>
    <name evidence="5" type="ORF">GY169_07075</name>
</gene>
<comment type="cofactor">
    <cofactor evidence="1 4">
        <name>pyridoxal 5'-phosphate</name>
        <dbReference type="ChEBI" id="CHEBI:597326"/>
    </cofactor>
</comment>
<dbReference type="InterPro" id="IPR015421">
    <property type="entry name" value="PyrdxlP-dep_Trfase_major"/>
</dbReference>
<sequence>MASYEDMLMNNGAVLESDYLACSGMDEPHEAYFGAVAPPIIQTSLFAQKDYQQYCDDMLQETRRYIYSRGLNPTVRMAEEKLARLEGGEEARCFASGMGAIGAVMIGYLNRGDHILLVNQVYGPAVELVKSLAQKYDVEYDIIPDGDLLNIACKIKPNTRMIYTESPGSMTMRVVDLRAIAELAARHNIITAIDNTWPTPLFQKPLSLGFDIVIHSCTKYLAGHSDILAGVVITRSSLMGPIRDFSHQLLGAVLAPFSAWLLLRGLRTLPVRMQAHQHNAIKVIDWLRRRDDVENIRHPYLASTAEKEIIQRQMSGFSGLFSFELKNADFEKVKGFIDACRVFKIGPSWGGYESLIISPNRGYNQAALDESGVSRGLIRLSVGQEPAEVLINDLEAAFQASGAASR</sequence>
<dbReference type="AlphaFoldDB" id="A0A6G9RKX8"/>
<protein>
    <submittedName>
        <fullName evidence="5">PLP-dependent transferase</fullName>
    </submittedName>
</protein>
<dbReference type="RefSeq" id="WP_167575337.1">
    <property type="nucleotide sequence ID" value="NZ_CP050321.1"/>
</dbReference>
<dbReference type="Pfam" id="PF01053">
    <property type="entry name" value="Cys_Met_Meta_PP"/>
    <property type="match status" value="1"/>
</dbReference>
<reference evidence="5 6" key="1">
    <citation type="submission" date="2020-02" db="EMBL/GenBank/DDBJ databases">
        <title>Whole genome PO2S7.</title>
        <authorList>
            <person name="Singha K.M."/>
        </authorList>
    </citation>
    <scope>NUCLEOTIDE SEQUENCE [LARGE SCALE GENOMIC DNA]</scope>
    <source>
        <strain evidence="5 6">PO2S7</strain>
    </source>
</reference>
<dbReference type="InterPro" id="IPR015422">
    <property type="entry name" value="PyrdxlP-dep_Trfase_small"/>
</dbReference>
<dbReference type="GO" id="GO:0005737">
    <property type="term" value="C:cytoplasm"/>
    <property type="evidence" value="ECO:0007669"/>
    <property type="project" value="TreeGrafter"/>
</dbReference>
<evidence type="ECO:0000256" key="2">
    <source>
        <dbReference type="ARBA" id="ARBA00022898"/>
    </source>
</evidence>
<dbReference type="PANTHER" id="PTHR11808">
    <property type="entry name" value="TRANS-SULFURATION ENZYME FAMILY MEMBER"/>
    <property type="match status" value="1"/>
</dbReference>
<dbReference type="CDD" id="cd00614">
    <property type="entry name" value="CGS_like"/>
    <property type="match status" value="1"/>
</dbReference>
<evidence type="ECO:0000256" key="1">
    <source>
        <dbReference type="ARBA" id="ARBA00001933"/>
    </source>
</evidence>
<evidence type="ECO:0000256" key="3">
    <source>
        <dbReference type="PIRSR" id="PIRSR001434-2"/>
    </source>
</evidence>
<dbReference type="SUPFAM" id="SSF53383">
    <property type="entry name" value="PLP-dependent transferases"/>
    <property type="match status" value="1"/>
</dbReference>
<dbReference type="InterPro" id="IPR015424">
    <property type="entry name" value="PyrdxlP-dep_Trfase"/>
</dbReference>
<dbReference type="Proteomes" id="UP000503580">
    <property type="component" value="Chromosome"/>
</dbReference>
<dbReference type="KEGG" id="kgn:GY169_07075"/>
<dbReference type="Gene3D" id="3.90.1150.10">
    <property type="entry name" value="Aspartate Aminotransferase, domain 1"/>
    <property type="match status" value="1"/>
</dbReference>
<dbReference type="GO" id="GO:0016740">
    <property type="term" value="F:transferase activity"/>
    <property type="evidence" value="ECO:0007669"/>
    <property type="project" value="UniProtKB-KW"/>
</dbReference>
<dbReference type="GO" id="GO:0030170">
    <property type="term" value="F:pyridoxal phosphate binding"/>
    <property type="evidence" value="ECO:0007669"/>
    <property type="project" value="InterPro"/>
</dbReference>
<organism evidence="5 6">
    <name type="scientific">Kluyvera genomosp. 3</name>
    <dbReference type="NCBI Taxonomy" id="2774055"/>
    <lineage>
        <taxon>Bacteria</taxon>
        <taxon>Pseudomonadati</taxon>
        <taxon>Pseudomonadota</taxon>
        <taxon>Gammaproteobacteria</taxon>
        <taxon>Enterobacterales</taxon>
        <taxon>Enterobacteriaceae</taxon>
        <taxon>Kluyvera</taxon>
    </lineage>
</organism>
<dbReference type="Gene3D" id="3.40.640.10">
    <property type="entry name" value="Type I PLP-dependent aspartate aminotransferase-like (Major domain)"/>
    <property type="match status" value="1"/>
</dbReference>
<keyword evidence="6" id="KW-1185">Reference proteome</keyword>
<dbReference type="PIRSF" id="PIRSF001434">
    <property type="entry name" value="CGS"/>
    <property type="match status" value="1"/>
</dbReference>